<feature type="region of interest" description="Disordered" evidence="1">
    <location>
        <begin position="1"/>
        <end position="38"/>
    </location>
</feature>
<reference evidence="2 3" key="1">
    <citation type="submission" date="2018-11" db="EMBL/GenBank/DDBJ databases">
        <title>Micromonospora sp. PPF5-17, a new actinomycetes isolated from a hot spring soil.</title>
        <authorList>
            <person name="Thawai C."/>
        </authorList>
    </citation>
    <scope>NUCLEOTIDE SEQUENCE [LARGE SCALE GENOMIC DNA]</scope>
    <source>
        <strain evidence="2 3">PPF5-17</strain>
    </source>
</reference>
<sequence>MVAGPSASAESHISGAGAAKTVPPLASRAARPPPAAVDTVRPLVLTPNFSDASLGLAAAARVRTISTWEKPSGWAVTWRSTSGTTSR</sequence>
<accession>A0ABX9WE34</accession>
<feature type="compositionally biased region" description="Low complexity" evidence="1">
    <location>
        <begin position="22"/>
        <end position="38"/>
    </location>
</feature>
<gene>
    <name evidence="2" type="ORF">EFE23_16530</name>
</gene>
<dbReference type="Proteomes" id="UP000280698">
    <property type="component" value="Unassembled WGS sequence"/>
</dbReference>
<organism evidence="2 3">
    <name type="scientific">Micromonospora solifontis</name>
    <dbReference type="NCBI Taxonomy" id="2487138"/>
    <lineage>
        <taxon>Bacteria</taxon>
        <taxon>Bacillati</taxon>
        <taxon>Actinomycetota</taxon>
        <taxon>Actinomycetes</taxon>
        <taxon>Micromonosporales</taxon>
        <taxon>Micromonosporaceae</taxon>
        <taxon>Micromonospora</taxon>
    </lineage>
</organism>
<dbReference type="EMBL" id="RJLN01000044">
    <property type="protein sequence ID" value="RNL98025.1"/>
    <property type="molecule type" value="Genomic_DNA"/>
</dbReference>
<comment type="caution">
    <text evidence="2">The sequence shown here is derived from an EMBL/GenBank/DDBJ whole genome shotgun (WGS) entry which is preliminary data.</text>
</comment>
<protein>
    <submittedName>
        <fullName evidence="2">Uncharacterized protein</fullName>
    </submittedName>
</protein>
<evidence type="ECO:0000256" key="1">
    <source>
        <dbReference type="SAM" id="MobiDB-lite"/>
    </source>
</evidence>
<evidence type="ECO:0000313" key="2">
    <source>
        <dbReference type="EMBL" id="RNL98025.1"/>
    </source>
</evidence>
<evidence type="ECO:0000313" key="3">
    <source>
        <dbReference type="Proteomes" id="UP000280698"/>
    </source>
</evidence>
<proteinExistence type="predicted"/>
<name>A0ABX9WE34_9ACTN</name>
<keyword evidence="3" id="KW-1185">Reference proteome</keyword>